<dbReference type="Gene3D" id="3.40.50.1460">
    <property type="match status" value="1"/>
</dbReference>
<dbReference type="Pfam" id="PF00656">
    <property type="entry name" value="Peptidase_C14"/>
    <property type="match status" value="1"/>
</dbReference>
<dbReference type="InterPro" id="IPR011600">
    <property type="entry name" value="Pept_C14_caspase"/>
</dbReference>
<evidence type="ECO:0000313" key="3">
    <source>
        <dbReference type="Proteomes" id="UP000199051"/>
    </source>
</evidence>
<dbReference type="AlphaFoldDB" id="A0A1H9WRQ1"/>
<keyword evidence="3" id="KW-1185">Reference proteome</keyword>
<dbReference type="Proteomes" id="UP000199051">
    <property type="component" value="Unassembled WGS sequence"/>
</dbReference>
<dbReference type="EMBL" id="FOGI01000011">
    <property type="protein sequence ID" value="SES36588.1"/>
    <property type="molecule type" value="Genomic_DNA"/>
</dbReference>
<dbReference type="GO" id="GO:0006508">
    <property type="term" value="P:proteolysis"/>
    <property type="evidence" value="ECO:0007669"/>
    <property type="project" value="InterPro"/>
</dbReference>
<dbReference type="STRING" id="155974.SAMN04487818_111137"/>
<reference evidence="3" key="1">
    <citation type="submission" date="2016-10" db="EMBL/GenBank/DDBJ databases">
        <authorList>
            <person name="Varghese N."/>
            <person name="Submissions S."/>
        </authorList>
    </citation>
    <scope>NUCLEOTIDE SEQUENCE [LARGE SCALE GENOMIC DNA]</scope>
    <source>
        <strain evidence="3">DSM 44260</strain>
    </source>
</reference>
<dbReference type="PANTHER" id="PTHR46082:SF6">
    <property type="entry name" value="AAA+ ATPASE DOMAIN-CONTAINING PROTEIN-RELATED"/>
    <property type="match status" value="1"/>
</dbReference>
<organism evidence="2 3">
    <name type="scientific">Actinokineospora terrae</name>
    <dbReference type="NCBI Taxonomy" id="155974"/>
    <lineage>
        <taxon>Bacteria</taxon>
        <taxon>Bacillati</taxon>
        <taxon>Actinomycetota</taxon>
        <taxon>Actinomycetes</taxon>
        <taxon>Pseudonocardiales</taxon>
        <taxon>Pseudonocardiaceae</taxon>
        <taxon>Actinokineospora</taxon>
    </lineage>
</organism>
<dbReference type="Gene3D" id="1.25.40.10">
    <property type="entry name" value="Tetratricopeptide repeat domain"/>
    <property type="match status" value="1"/>
</dbReference>
<accession>A0A1H9WRQ1</accession>
<evidence type="ECO:0000259" key="1">
    <source>
        <dbReference type="Pfam" id="PF00656"/>
    </source>
</evidence>
<feature type="domain" description="Peptidase C14 caspase" evidence="1">
    <location>
        <begin position="9"/>
        <end position="190"/>
    </location>
</feature>
<gene>
    <name evidence="2" type="ORF">SAMN04487818_111137</name>
</gene>
<dbReference type="InterPro" id="IPR053137">
    <property type="entry name" value="NLR-like"/>
</dbReference>
<dbReference type="InterPro" id="IPR011990">
    <property type="entry name" value="TPR-like_helical_dom_sf"/>
</dbReference>
<evidence type="ECO:0000313" key="2">
    <source>
        <dbReference type="EMBL" id="SES36588.1"/>
    </source>
</evidence>
<sequence>MRSMPGKSRAVLIGTSTYSDADLPDIPQVGPGLAELGRLFTALGLVQGCDLLLDQPSVPELGRGLTAAMDLAEDLLLVYYIGHGLVGRSHELYLGMRDSVPAHPDFGSLSYNSLRERVLDSPAATKIVILDCCFSGRALGSALSSQVDELIIDGTYLLTSSPRDRVSLVLPGEEHTAFTGRLLRLLSTGIPGRGDHVTIDDVYHELLRVMTASGLPRPQKRATRAADQFRIPNRAAVVSPEDLRAQVEAVVDVARASGWPTAVDDLTGLLNRQLDSLPTDHPDVLRTQSHVLFALAAGGAAAESAGRLAEVHAAQVGVHGQDHVDPLRTQHYLAICVGESEGPLAAIPLLRLLTPAQRRVLGYEHEDTLRAHHTLARYLYRSGAVEEAQVLLEEVLVIRERALAADDPVLLRSRRDLELVRGWSGG</sequence>
<dbReference type="GO" id="GO:0004197">
    <property type="term" value="F:cysteine-type endopeptidase activity"/>
    <property type="evidence" value="ECO:0007669"/>
    <property type="project" value="InterPro"/>
</dbReference>
<dbReference type="NCBIfam" id="NF047832">
    <property type="entry name" value="caspase_w_EACC1"/>
    <property type="match status" value="1"/>
</dbReference>
<proteinExistence type="predicted"/>
<name>A0A1H9WRQ1_9PSEU</name>
<protein>
    <recommendedName>
        <fullName evidence="1">Peptidase C14 caspase domain-containing protein</fullName>
    </recommendedName>
</protein>
<dbReference type="PANTHER" id="PTHR46082">
    <property type="entry name" value="ATP/GTP-BINDING PROTEIN-RELATED"/>
    <property type="match status" value="1"/>
</dbReference>